<reference key="2">
    <citation type="submission" date="2011-04" db="EMBL/GenBank/DDBJ databases">
        <title>Complete sequence of chromosome of Haliscomenobacter hydrossis DSM 1100.</title>
        <authorList>
            <consortium name="US DOE Joint Genome Institute (JGI-PGF)"/>
            <person name="Lucas S."/>
            <person name="Han J."/>
            <person name="Lapidus A."/>
            <person name="Bruce D."/>
            <person name="Goodwin L."/>
            <person name="Pitluck S."/>
            <person name="Peters L."/>
            <person name="Kyrpides N."/>
            <person name="Mavromatis K."/>
            <person name="Ivanova N."/>
            <person name="Ovchinnikova G."/>
            <person name="Pagani I."/>
            <person name="Daligault H."/>
            <person name="Detter J.C."/>
            <person name="Han C."/>
            <person name="Land M."/>
            <person name="Hauser L."/>
            <person name="Markowitz V."/>
            <person name="Cheng J.-F."/>
            <person name="Hugenholtz P."/>
            <person name="Woyke T."/>
            <person name="Wu D."/>
            <person name="Verbarg S."/>
            <person name="Frueling A."/>
            <person name="Brambilla E."/>
            <person name="Klenk H.-P."/>
            <person name="Eisen J.A."/>
        </authorList>
    </citation>
    <scope>NUCLEOTIDE SEQUENCE</scope>
    <source>
        <strain>DSM 1100</strain>
    </source>
</reference>
<dbReference type="NCBIfam" id="TIGR04283">
    <property type="entry name" value="glyco_like_mftF"/>
    <property type="match status" value="1"/>
</dbReference>
<dbReference type="PANTHER" id="PTHR43646:SF2">
    <property type="entry name" value="GLYCOSYLTRANSFERASE 2-LIKE DOMAIN-CONTAINING PROTEIN"/>
    <property type="match status" value="1"/>
</dbReference>
<evidence type="ECO:0000313" key="7">
    <source>
        <dbReference type="EMBL" id="AEE49384.1"/>
    </source>
</evidence>
<dbReference type="RefSeq" id="WP_013763938.1">
    <property type="nucleotide sequence ID" value="NC_015510.1"/>
</dbReference>
<dbReference type="STRING" id="760192.Halhy_1491"/>
<keyword evidence="2" id="KW-1003">Cell membrane</keyword>
<feature type="domain" description="Glycosyltransferase 2-like" evidence="6">
    <location>
        <begin position="4"/>
        <end position="122"/>
    </location>
</feature>
<dbReference type="InterPro" id="IPR026461">
    <property type="entry name" value="Trfase_2_rSAM/seldom_assoc"/>
</dbReference>
<dbReference type="GO" id="GO:0005886">
    <property type="term" value="C:plasma membrane"/>
    <property type="evidence" value="ECO:0007669"/>
    <property type="project" value="UniProtKB-SubCell"/>
</dbReference>
<dbReference type="OrthoDB" id="9810303at2"/>
<keyword evidence="3" id="KW-0328">Glycosyltransferase</keyword>
<evidence type="ECO:0000256" key="4">
    <source>
        <dbReference type="ARBA" id="ARBA00022679"/>
    </source>
</evidence>
<dbReference type="KEGG" id="hhy:Halhy_1491"/>
<dbReference type="AlphaFoldDB" id="F4KYE3"/>
<protein>
    <submittedName>
        <fullName evidence="7">Glycosyl transferase family 2</fullName>
    </submittedName>
</protein>
<evidence type="ECO:0000256" key="3">
    <source>
        <dbReference type="ARBA" id="ARBA00022676"/>
    </source>
</evidence>
<dbReference type="InterPro" id="IPR001173">
    <property type="entry name" value="Glyco_trans_2-like"/>
</dbReference>
<keyword evidence="4 7" id="KW-0808">Transferase</keyword>
<dbReference type="InterPro" id="IPR029044">
    <property type="entry name" value="Nucleotide-diphossugar_trans"/>
</dbReference>
<evidence type="ECO:0000313" key="8">
    <source>
        <dbReference type="Proteomes" id="UP000008461"/>
    </source>
</evidence>
<proteinExistence type="predicted"/>
<reference evidence="7 8" key="1">
    <citation type="journal article" date="2011" name="Stand. Genomic Sci.">
        <title>Complete genome sequence of Haliscomenobacter hydrossis type strain (O).</title>
        <authorList>
            <consortium name="US DOE Joint Genome Institute (JGI-PGF)"/>
            <person name="Daligault H."/>
            <person name="Lapidus A."/>
            <person name="Zeytun A."/>
            <person name="Nolan M."/>
            <person name="Lucas S."/>
            <person name="Del Rio T.G."/>
            <person name="Tice H."/>
            <person name="Cheng J.F."/>
            <person name="Tapia R."/>
            <person name="Han C."/>
            <person name="Goodwin L."/>
            <person name="Pitluck S."/>
            <person name="Liolios K."/>
            <person name="Pagani I."/>
            <person name="Ivanova N."/>
            <person name="Huntemann M."/>
            <person name="Mavromatis K."/>
            <person name="Mikhailova N."/>
            <person name="Pati A."/>
            <person name="Chen A."/>
            <person name="Palaniappan K."/>
            <person name="Land M."/>
            <person name="Hauser L."/>
            <person name="Brambilla E.M."/>
            <person name="Rohde M."/>
            <person name="Verbarg S."/>
            <person name="Goker M."/>
            <person name="Bristow J."/>
            <person name="Eisen J.A."/>
            <person name="Markowitz V."/>
            <person name="Hugenholtz P."/>
            <person name="Kyrpides N.C."/>
            <person name="Klenk H.P."/>
            <person name="Woyke T."/>
        </authorList>
    </citation>
    <scope>NUCLEOTIDE SEQUENCE [LARGE SCALE GENOMIC DNA]</scope>
    <source>
        <strain evidence="8">ATCC 27775 / DSM 1100 / LMG 10767 / O</strain>
    </source>
</reference>
<dbReference type="PANTHER" id="PTHR43646">
    <property type="entry name" value="GLYCOSYLTRANSFERASE"/>
    <property type="match status" value="1"/>
</dbReference>
<keyword evidence="8" id="KW-1185">Reference proteome</keyword>
<dbReference type="Pfam" id="PF00535">
    <property type="entry name" value="Glycos_transf_2"/>
    <property type="match status" value="1"/>
</dbReference>
<keyword evidence="5" id="KW-0472">Membrane</keyword>
<evidence type="ECO:0000256" key="1">
    <source>
        <dbReference type="ARBA" id="ARBA00004236"/>
    </source>
</evidence>
<comment type="subcellular location">
    <subcellularLocation>
        <location evidence="1">Cell membrane</location>
    </subcellularLocation>
</comment>
<dbReference type="HOGENOM" id="CLU_025996_17_3_10"/>
<dbReference type="Gene3D" id="3.90.550.10">
    <property type="entry name" value="Spore Coat Polysaccharide Biosynthesis Protein SpsA, Chain A"/>
    <property type="match status" value="1"/>
</dbReference>
<dbReference type="Proteomes" id="UP000008461">
    <property type="component" value="Chromosome"/>
</dbReference>
<dbReference type="EMBL" id="CP002691">
    <property type="protein sequence ID" value="AEE49384.1"/>
    <property type="molecule type" value="Genomic_DNA"/>
</dbReference>
<dbReference type="eggNOG" id="COG1215">
    <property type="taxonomic scope" value="Bacteria"/>
</dbReference>
<evidence type="ECO:0000256" key="5">
    <source>
        <dbReference type="ARBA" id="ARBA00023136"/>
    </source>
</evidence>
<accession>F4KYE3</accession>
<name>F4KYE3_HALH1</name>
<evidence type="ECO:0000259" key="6">
    <source>
        <dbReference type="Pfam" id="PF00535"/>
    </source>
</evidence>
<organism evidence="7 8">
    <name type="scientific">Haliscomenobacter hydrossis (strain ATCC 27775 / DSM 1100 / LMG 10767 / O)</name>
    <dbReference type="NCBI Taxonomy" id="760192"/>
    <lineage>
        <taxon>Bacteria</taxon>
        <taxon>Pseudomonadati</taxon>
        <taxon>Bacteroidota</taxon>
        <taxon>Saprospiria</taxon>
        <taxon>Saprospirales</taxon>
        <taxon>Haliscomenobacteraceae</taxon>
        <taxon>Haliscomenobacter</taxon>
    </lineage>
</organism>
<dbReference type="GO" id="GO:0016757">
    <property type="term" value="F:glycosyltransferase activity"/>
    <property type="evidence" value="ECO:0007669"/>
    <property type="project" value="UniProtKB-KW"/>
</dbReference>
<gene>
    <name evidence="7" type="ordered locus">Halhy_1491</name>
</gene>
<sequence>MSISIIIPTLNEAENIGKLLDFFAVNAAPPVLEVLIVDGGSSDNTVAIAQAKGAKTLHCSTRSRAAQMNMGAQQAKGEVLYFVHADTLPPPSFAEDILTALKDGFCMGCFRYRFDSPSWLLRCNAWFTRFNALACQGGDKTFFILASVFAELGGYDEQYVVMEEYDFIRRARKKYLTPTLPKNALVSARKYQNNAYFKVQFANLLVFNLFRLGLPPVRLKKIYKQILN</sequence>
<evidence type="ECO:0000256" key="2">
    <source>
        <dbReference type="ARBA" id="ARBA00022475"/>
    </source>
</evidence>
<dbReference type="CDD" id="cd02522">
    <property type="entry name" value="GT_2_like_a"/>
    <property type="match status" value="1"/>
</dbReference>
<dbReference type="SUPFAM" id="SSF53448">
    <property type="entry name" value="Nucleotide-diphospho-sugar transferases"/>
    <property type="match status" value="1"/>
</dbReference>